<gene>
    <name evidence="1" type="ORF">SPELUC_LOCUS6122</name>
</gene>
<evidence type="ECO:0000313" key="1">
    <source>
        <dbReference type="EMBL" id="CAG8574534.1"/>
    </source>
</evidence>
<comment type="caution">
    <text evidence="1">The sequence shown here is derived from an EMBL/GenBank/DDBJ whole genome shotgun (WGS) entry which is preliminary data.</text>
</comment>
<sequence>MTFTDATICLNDWTDVSENSIYGFIILKEDKEYIIDMNCLSSNTLSKLEQIKIKLKKHISLTKKDKSKPKSILVPEPFEENVGLFFDENQDKNQDENQDENQDKENYNDQNEDEINKQIDIISINNEEKSIMKEFFNFETFKRDQKWLIIEIGDYLIVQQNDVESEE</sequence>
<protein>
    <submittedName>
        <fullName evidence="1">17494_t:CDS:1</fullName>
    </submittedName>
</protein>
<evidence type="ECO:0000313" key="2">
    <source>
        <dbReference type="Proteomes" id="UP000789366"/>
    </source>
</evidence>
<name>A0ACA9M7K3_9GLOM</name>
<proteinExistence type="predicted"/>
<dbReference type="Proteomes" id="UP000789366">
    <property type="component" value="Unassembled WGS sequence"/>
</dbReference>
<dbReference type="EMBL" id="CAJVPW010006900">
    <property type="protein sequence ID" value="CAG8574534.1"/>
    <property type="molecule type" value="Genomic_DNA"/>
</dbReference>
<reference evidence="1" key="1">
    <citation type="submission" date="2021-06" db="EMBL/GenBank/DDBJ databases">
        <authorList>
            <person name="Kallberg Y."/>
            <person name="Tangrot J."/>
            <person name="Rosling A."/>
        </authorList>
    </citation>
    <scope>NUCLEOTIDE SEQUENCE</scope>
    <source>
        <strain evidence="1">28 12/20/2015</strain>
    </source>
</reference>
<organism evidence="1 2">
    <name type="scientific">Cetraspora pellucida</name>
    <dbReference type="NCBI Taxonomy" id="1433469"/>
    <lineage>
        <taxon>Eukaryota</taxon>
        <taxon>Fungi</taxon>
        <taxon>Fungi incertae sedis</taxon>
        <taxon>Mucoromycota</taxon>
        <taxon>Glomeromycotina</taxon>
        <taxon>Glomeromycetes</taxon>
        <taxon>Diversisporales</taxon>
        <taxon>Gigasporaceae</taxon>
        <taxon>Cetraspora</taxon>
    </lineage>
</organism>
<keyword evidence="2" id="KW-1185">Reference proteome</keyword>
<accession>A0ACA9M7K3</accession>